<evidence type="ECO:0000256" key="3">
    <source>
        <dbReference type="SAM" id="MobiDB-lite"/>
    </source>
</evidence>
<organism evidence="4 5">
    <name type="scientific">Nguyenibacter vanlangensis</name>
    <dbReference type="NCBI Taxonomy" id="1216886"/>
    <lineage>
        <taxon>Bacteria</taxon>
        <taxon>Pseudomonadati</taxon>
        <taxon>Pseudomonadota</taxon>
        <taxon>Alphaproteobacteria</taxon>
        <taxon>Acetobacterales</taxon>
        <taxon>Acetobacteraceae</taxon>
        <taxon>Nguyenibacter</taxon>
    </lineage>
</organism>
<keyword evidence="2" id="KW-0449">Lipoprotein</keyword>
<name>A0A7Y7ISN5_9PROT</name>
<keyword evidence="2" id="KW-1134">Transmembrane beta strand</keyword>
<dbReference type="InterPro" id="IPR003423">
    <property type="entry name" value="OMP_efflux"/>
</dbReference>
<keyword evidence="2" id="KW-0564">Palmitate</keyword>
<feature type="signal peptide" evidence="2">
    <location>
        <begin position="1"/>
        <end position="26"/>
    </location>
</feature>
<accession>A0A7Y7ISN5</accession>
<dbReference type="AlphaFoldDB" id="A0A7Y7ISN5"/>
<keyword evidence="2" id="KW-0472">Membrane</keyword>
<dbReference type="SUPFAM" id="SSF56954">
    <property type="entry name" value="Outer membrane efflux proteins (OEP)"/>
    <property type="match status" value="1"/>
</dbReference>
<evidence type="ECO:0000256" key="2">
    <source>
        <dbReference type="RuleBase" id="RU362097"/>
    </source>
</evidence>
<keyword evidence="2" id="KW-0812">Transmembrane</keyword>
<gene>
    <name evidence="4" type="ORF">HUK84_00345</name>
</gene>
<dbReference type="Gene3D" id="2.20.200.10">
    <property type="entry name" value="Outer membrane efflux proteins (OEP)"/>
    <property type="match status" value="1"/>
</dbReference>
<dbReference type="Pfam" id="PF02321">
    <property type="entry name" value="OEP"/>
    <property type="match status" value="2"/>
</dbReference>
<dbReference type="Proteomes" id="UP000534870">
    <property type="component" value="Unassembled WGS sequence"/>
</dbReference>
<dbReference type="RefSeq" id="WP_176638412.1">
    <property type="nucleotide sequence ID" value="NZ_JABXXP010000001.1"/>
</dbReference>
<dbReference type="GO" id="GO:0015562">
    <property type="term" value="F:efflux transmembrane transporter activity"/>
    <property type="evidence" value="ECO:0007669"/>
    <property type="project" value="InterPro"/>
</dbReference>
<feature type="chain" id="PRO_5031588057" evidence="2">
    <location>
        <begin position="27"/>
        <end position="483"/>
    </location>
</feature>
<evidence type="ECO:0000313" key="5">
    <source>
        <dbReference type="Proteomes" id="UP000534870"/>
    </source>
</evidence>
<sequence>MNALSSSSISRALLSACLLVVTGACTVGPDYPPPRSSLPTRFAESTESRARPLPDDGAAWWTSFHDPVLNRLIDAALQSAPTIAQANARVREARAMVGISGTALLPNASADAAFKRNLGSQNLPVGVPPGGLGRGVHSNLFQAGFDASWEIDVFGGIRRGIESSDAGYEAAIEDRRDAILTLAAEIARTYMDLRGMQEQLDVARRNLVIQQDALAITTVQLKAGLAPVLDPLRANAEVEGTQADIPVLQADIRGAIYRIGALVGRTPEDLLTQLEQPRPLPALDPDPPLGLPSDLLLRRPDVSAAERRIQQENAKIGVATADYYPHFSLTGVTGIESLDASKFLTGASLYYQVGPSMNWLIFDAGRTRFRIQAEQARTDRAQATYQQDVLNALRDVEAAMVTYAKAQIRYRHLKQEREQEARALSVARRLYASGNENFLTVLDAQRTLYLVEDQLARSDRDCATDLVALFKALGGGWQGTDRG</sequence>
<dbReference type="InterPro" id="IPR010131">
    <property type="entry name" value="MdtP/NodT-like"/>
</dbReference>
<comment type="caution">
    <text evidence="4">The sequence shown here is derived from an EMBL/GenBank/DDBJ whole genome shotgun (WGS) entry which is preliminary data.</text>
</comment>
<comment type="subcellular location">
    <subcellularLocation>
        <location evidence="2">Cell membrane</location>
        <topology evidence="2">Lipid-anchor</topology>
    </subcellularLocation>
</comment>
<dbReference type="NCBIfam" id="TIGR01845">
    <property type="entry name" value="outer_NodT"/>
    <property type="match status" value="1"/>
</dbReference>
<keyword evidence="2" id="KW-0732">Signal</keyword>
<protein>
    <submittedName>
        <fullName evidence="4">Efflux transporter outer membrane subunit</fullName>
    </submittedName>
</protein>
<evidence type="ECO:0000256" key="1">
    <source>
        <dbReference type="ARBA" id="ARBA00007613"/>
    </source>
</evidence>
<dbReference type="Gene3D" id="1.20.1600.10">
    <property type="entry name" value="Outer membrane efflux proteins (OEP)"/>
    <property type="match status" value="1"/>
</dbReference>
<dbReference type="EMBL" id="JABXXP010000001">
    <property type="protein sequence ID" value="NVN09618.1"/>
    <property type="molecule type" value="Genomic_DNA"/>
</dbReference>
<dbReference type="GO" id="GO:0005886">
    <property type="term" value="C:plasma membrane"/>
    <property type="evidence" value="ECO:0007669"/>
    <property type="project" value="UniProtKB-SubCell"/>
</dbReference>
<dbReference type="PANTHER" id="PTHR30203">
    <property type="entry name" value="OUTER MEMBRANE CATION EFFLUX PROTEIN"/>
    <property type="match status" value="1"/>
</dbReference>
<dbReference type="PANTHER" id="PTHR30203:SF25">
    <property type="entry name" value="OUTER MEMBRANE PROTEIN-RELATED"/>
    <property type="match status" value="1"/>
</dbReference>
<feature type="region of interest" description="Disordered" evidence="3">
    <location>
        <begin position="30"/>
        <end position="50"/>
    </location>
</feature>
<reference evidence="4 5" key="1">
    <citation type="submission" date="2020-06" db="EMBL/GenBank/DDBJ databases">
        <title>Description of novel acetic acid bacteria.</title>
        <authorList>
            <person name="Sombolestani A."/>
        </authorList>
    </citation>
    <scope>NUCLEOTIDE SEQUENCE [LARGE SCALE GENOMIC DNA]</scope>
    <source>
        <strain evidence="4 5">LMG 31431</strain>
    </source>
</reference>
<comment type="similarity">
    <text evidence="1 2">Belongs to the outer membrane factor (OMF) (TC 1.B.17) family.</text>
</comment>
<proteinExistence type="inferred from homology"/>
<evidence type="ECO:0000313" key="4">
    <source>
        <dbReference type="EMBL" id="NVN09618.1"/>
    </source>
</evidence>